<dbReference type="EMBL" id="AP011946">
    <property type="protein sequence ID" value="BAM39095.1"/>
    <property type="molecule type" value="Genomic_DNA"/>
</dbReference>
<organism evidence="2 3">
    <name type="scientific">Theileria orientalis strain Shintoku</name>
    <dbReference type="NCBI Taxonomy" id="869250"/>
    <lineage>
        <taxon>Eukaryota</taxon>
        <taxon>Sar</taxon>
        <taxon>Alveolata</taxon>
        <taxon>Apicomplexa</taxon>
        <taxon>Aconoidasida</taxon>
        <taxon>Piroplasmida</taxon>
        <taxon>Theileriidae</taxon>
        <taxon>Theileria</taxon>
    </lineage>
</organism>
<proteinExistence type="predicted"/>
<dbReference type="GeneID" id="20713458"/>
<dbReference type="RefSeq" id="XP_009689396.1">
    <property type="nucleotide sequence ID" value="XM_009691101.1"/>
</dbReference>
<dbReference type="VEuPathDB" id="PiroplasmaDB:TOT_010000557"/>
<name>J4D5P2_THEOR</name>
<feature type="compositionally biased region" description="Basic and acidic residues" evidence="1">
    <location>
        <begin position="83"/>
        <end position="104"/>
    </location>
</feature>
<feature type="region of interest" description="Disordered" evidence="1">
    <location>
        <begin position="78"/>
        <end position="104"/>
    </location>
</feature>
<gene>
    <name evidence="2" type="ORF">TOT_010000557</name>
</gene>
<dbReference type="Proteomes" id="UP000003786">
    <property type="component" value="Chromosome 1"/>
</dbReference>
<evidence type="ECO:0000256" key="1">
    <source>
        <dbReference type="SAM" id="MobiDB-lite"/>
    </source>
</evidence>
<sequence>MEKLKSEVVSEVEVEGLEKLKEAPKKYILKLKILKEKIEQAVVDMEVDKLKNFENEVDVLKESEKSRRLKEVEIEELEEDLESEKQTNELKGESASSDRGKEVDNSDLSSVWLSRVARANGPARSISRVVGLVRAAGQASPLLDEVKRIVQQTQWPRVQFNSNFLNSPYKLAQIDLLTRIHGISSRDCHSLANLFMYSGPLDKLVNEAGSSSD</sequence>
<reference evidence="2 3" key="1">
    <citation type="journal article" date="2012" name="MBio">
        <title>Comparative genome analysis of three eukaryotic parasites with differing abilities to transform leukocytes reveals key mediators of Theileria-induced leukocyte transformation.</title>
        <authorList>
            <person name="Hayashida K."/>
            <person name="Hara Y."/>
            <person name="Abe T."/>
            <person name="Yamasaki C."/>
            <person name="Toyoda A."/>
            <person name="Kosuge T."/>
            <person name="Suzuki Y."/>
            <person name="Sato Y."/>
            <person name="Kawashima S."/>
            <person name="Katayama T."/>
            <person name="Wakaguri H."/>
            <person name="Inoue N."/>
            <person name="Homma K."/>
            <person name="Tada-Umezaki M."/>
            <person name="Yagi Y."/>
            <person name="Fujii Y."/>
            <person name="Habara T."/>
            <person name="Kanehisa M."/>
            <person name="Watanabe H."/>
            <person name="Ito K."/>
            <person name="Gojobori T."/>
            <person name="Sugawara H."/>
            <person name="Imanishi T."/>
            <person name="Weir W."/>
            <person name="Gardner M."/>
            <person name="Pain A."/>
            <person name="Shiels B."/>
            <person name="Hattori M."/>
            <person name="Nene V."/>
            <person name="Sugimoto C."/>
        </authorList>
    </citation>
    <scope>NUCLEOTIDE SEQUENCE [LARGE SCALE GENOMIC DNA]</scope>
    <source>
        <strain evidence="2 3">Shintoku</strain>
    </source>
</reference>
<evidence type="ECO:0000313" key="3">
    <source>
        <dbReference type="Proteomes" id="UP000003786"/>
    </source>
</evidence>
<dbReference type="AlphaFoldDB" id="J4D5P2"/>
<protein>
    <submittedName>
        <fullName evidence="2">Uncharacterized protein</fullName>
    </submittedName>
</protein>
<evidence type="ECO:0000313" key="2">
    <source>
        <dbReference type="EMBL" id="BAM39095.1"/>
    </source>
</evidence>
<dbReference type="KEGG" id="tot:TOT_010000557"/>
<keyword evidence="3" id="KW-1185">Reference proteome</keyword>
<accession>J4D5P2</accession>